<comment type="similarity">
    <text evidence="6">Belongs to the glucose-6-phosphate dehydrogenase family.</text>
</comment>
<dbReference type="Gene3D" id="3.40.50.720">
    <property type="entry name" value="NAD(P)-binding Rossmann-like Domain"/>
    <property type="match status" value="1"/>
</dbReference>
<evidence type="ECO:0000256" key="6">
    <source>
        <dbReference type="HAMAP-Rule" id="MF_00966"/>
    </source>
</evidence>
<dbReference type="InterPro" id="IPR001282">
    <property type="entry name" value="G6P_DH"/>
</dbReference>
<dbReference type="EC" id="1.1.1.49" evidence="6"/>
<dbReference type="Pfam" id="PF02781">
    <property type="entry name" value="G6PD_C"/>
    <property type="match status" value="1"/>
</dbReference>
<evidence type="ECO:0000259" key="7">
    <source>
        <dbReference type="Pfam" id="PF00479"/>
    </source>
</evidence>
<dbReference type="InterPro" id="IPR022674">
    <property type="entry name" value="G6P_DH_NAD-bd"/>
</dbReference>
<dbReference type="InterPro" id="IPR036291">
    <property type="entry name" value="NAD(P)-bd_dom_sf"/>
</dbReference>
<feature type="active site" description="Proton acceptor" evidence="6">
    <location>
        <position position="246"/>
    </location>
</feature>
<dbReference type="GO" id="GO:0050661">
    <property type="term" value="F:NADP binding"/>
    <property type="evidence" value="ECO:0007669"/>
    <property type="project" value="UniProtKB-UniRule"/>
</dbReference>
<dbReference type="UniPathway" id="UPA00115">
    <property type="reaction ID" value="UER00408"/>
</dbReference>
<dbReference type="Proteomes" id="UP000034793">
    <property type="component" value="Unassembled WGS sequence"/>
</dbReference>
<dbReference type="GO" id="GO:0004345">
    <property type="term" value="F:glucose-6-phosphate dehydrogenase activity"/>
    <property type="evidence" value="ECO:0007669"/>
    <property type="project" value="UniProtKB-UniRule"/>
</dbReference>
<proteinExistence type="inferred from homology"/>
<comment type="caution">
    <text evidence="6">Lacks conserved residue(s) required for the propagation of feature annotation.</text>
</comment>
<dbReference type="GO" id="GO:0006006">
    <property type="term" value="P:glucose metabolic process"/>
    <property type="evidence" value="ECO:0007669"/>
    <property type="project" value="UniProtKB-KW"/>
</dbReference>
<dbReference type="PIRSF" id="PIRSF000110">
    <property type="entry name" value="G6PD"/>
    <property type="match status" value="1"/>
</dbReference>
<dbReference type="PANTHER" id="PTHR23429:SF0">
    <property type="entry name" value="GLUCOSE-6-PHOSPHATE 1-DEHYDROGENASE"/>
    <property type="match status" value="1"/>
</dbReference>
<keyword evidence="4 6" id="KW-0560">Oxidoreductase</keyword>
<sequence length="483" mass="55577">MEQFALIIFGVTSNLAKLKLIPALYDLEEKGLLSDQSIIVGIARSPLSKEEFQKYILEVLSTENRHHQHDTKPAIVKSLVNRMKYLQGNFEPQNNSDALYRNLKQFLLKQGTSCNNHLYYLATYPELYEKIFSSLQKNGLNKKNQGWVRLMIEKPIGHDLKSARLLNRLLKRYFSEEQIYRLDHYLGKDTIQNILVFSFGNGLLQPLMNREYVDHIQITSSEDFGIGKRGGYYNSVGCLKDVGQNHLLQMLVVATMDPPAEFSNRAVTDGRIKILKQLEPDPKNIIFGQYNGYRYEDNIKADSQTDTFFALKTQINSERWRGVPIYMRAGKKLAMSVTEISIVFKIPANRMFPHHSLANRPNTLTYRIQPNEGIALEILTKRPGHKLQIDNDLMQFCYSTKKNTQADAYEKLIYDAISGDPTFFNDSPEVEASWAFIDQYLKRNNKLHIYDPGSWGPEAADKLIKADKREWIEPSLALCNFSV</sequence>
<feature type="binding site" evidence="6">
    <location>
        <position position="222"/>
    </location>
    <ligand>
        <name>substrate</name>
    </ligand>
</feature>
<dbReference type="EMBL" id="LBXL01000018">
    <property type="protein sequence ID" value="KKR29939.1"/>
    <property type="molecule type" value="Genomic_DNA"/>
</dbReference>
<reference evidence="9 10" key="1">
    <citation type="journal article" date="2015" name="Nature">
        <title>rRNA introns, odd ribosomes, and small enigmatic genomes across a large radiation of phyla.</title>
        <authorList>
            <person name="Brown C.T."/>
            <person name="Hug L.A."/>
            <person name="Thomas B.C."/>
            <person name="Sharon I."/>
            <person name="Castelle C.J."/>
            <person name="Singh A."/>
            <person name="Wilkins M.J."/>
            <person name="Williams K.H."/>
            <person name="Banfield J.F."/>
        </authorList>
    </citation>
    <scope>NUCLEOTIDE SEQUENCE [LARGE SCALE GENOMIC DNA]</scope>
</reference>
<comment type="catalytic activity">
    <reaction evidence="6">
        <text>D-glucose 6-phosphate + NADP(+) = 6-phospho-D-glucono-1,5-lactone + NADPH + H(+)</text>
        <dbReference type="Rhea" id="RHEA:15841"/>
        <dbReference type="ChEBI" id="CHEBI:15378"/>
        <dbReference type="ChEBI" id="CHEBI:57783"/>
        <dbReference type="ChEBI" id="CHEBI:57955"/>
        <dbReference type="ChEBI" id="CHEBI:58349"/>
        <dbReference type="ChEBI" id="CHEBI:61548"/>
        <dbReference type="EC" id="1.1.1.49"/>
    </reaction>
</comment>
<comment type="caution">
    <text evidence="9">The sequence shown here is derived from an EMBL/GenBank/DDBJ whole genome shotgun (WGS) entry which is preliminary data.</text>
</comment>
<feature type="binding site" evidence="6">
    <location>
        <position position="154"/>
    </location>
    <ligand>
        <name>NADP(+)</name>
        <dbReference type="ChEBI" id="CHEBI:58349"/>
    </ligand>
</feature>
<dbReference type="Gene3D" id="3.30.360.10">
    <property type="entry name" value="Dihydrodipicolinate Reductase, domain 2"/>
    <property type="match status" value="1"/>
</dbReference>
<dbReference type="PRINTS" id="PR00079">
    <property type="entry name" value="G6PDHDRGNASE"/>
</dbReference>
<protein>
    <recommendedName>
        <fullName evidence="6">Glucose-6-phosphate 1-dehydrogenase</fullName>
        <shortName evidence="6">G6PD</shortName>
        <ecNumber evidence="6">1.1.1.49</ecNumber>
    </recommendedName>
</protein>
<dbReference type="SUPFAM" id="SSF55347">
    <property type="entry name" value="Glyceraldehyde-3-phosphate dehydrogenase-like, C-terminal domain"/>
    <property type="match status" value="1"/>
</dbReference>
<keyword evidence="3 6" id="KW-0521">NADP</keyword>
<dbReference type="AlphaFoldDB" id="A0A0G0PP34"/>
<organism evidence="9 10">
    <name type="scientific">Candidatus Woesebacteria bacterium GW2011_GWA1_39_8</name>
    <dbReference type="NCBI Taxonomy" id="1618552"/>
    <lineage>
        <taxon>Bacteria</taxon>
        <taxon>Candidatus Woeseibacteriota</taxon>
    </lineage>
</organism>
<keyword evidence="2 6" id="KW-0313">Glucose metabolism</keyword>
<evidence type="ECO:0000256" key="2">
    <source>
        <dbReference type="ARBA" id="ARBA00022526"/>
    </source>
</evidence>
<feature type="domain" description="Glucose-6-phosphate dehydrogenase C-terminal" evidence="8">
    <location>
        <begin position="195"/>
        <end position="471"/>
    </location>
</feature>
<dbReference type="PANTHER" id="PTHR23429">
    <property type="entry name" value="GLUCOSE-6-PHOSPHATE 1-DEHYDROGENASE G6PD"/>
    <property type="match status" value="1"/>
</dbReference>
<accession>A0A0G0PP34</accession>
<dbReference type="InterPro" id="IPR022675">
    <property type="entry name" value="G6P_DH_C"/>
</dbReference>
<comment type="function">
    <text evidence="6">Catalyzes the oxidation of glucose 6-phosphate to 6-phosphogluconolactone.</text>
</comment>
<gene>
    <name evidence="6" type="primary">zwf</name>
    <name evidence="9" type="ORF">UT61_C0018G0012</name>
</gene>
<evidence type="ECO:0000256" key="1">
    <source>
        <dbReference type="ARBA" id="ARBA00004937"/>
    </source>
</evidence>
<dbReference type="GO" id="GO:0005829">
    <property type="term" value="C:cytosol"/>
    <property type="evidence" value="ECO:0007669"/>
    <property type="project" value="TreeGrafter"/>
</dbReference>
<evidence type="ECO:0000256" key="5">
    <source>
        <dbReference type="ARBA" id="ARBA00023277"/>
    </source>
</evidence>
<dbReference type="SUPFAM" id="SSF51735">
    <property type="entry name" value="NAD(P)-binding Rossmann-fold domains"/>
    <property type="match status" value="1"/>
</dbReference>
<feature type="binding site" evidence="6">
    <location>
        <position position="44"/>
    </location>
    <ligand>
        <name>NADP(+)</name>
        <dbReference type="ChEBI" id="CHEBI:58349"/>
    </ligand>
</feature>
<evidence type="ECO:0000313" key="10">
    <source>
        <dbReference type="Proteomes" id="UP000034793"/>
    </source>
</evidence>
<comment type="pathway">
    <text evidence="1 6">Carbohydrate degradation; pentose phosphate pathway; D-ribulose 5-phosphate from D-glucose 6-phosphate (oxidative stage): step 1/3.</text>
</comment>
<dbReference type="NCBIfam" id="TIGR00871">
    <property type="entry name" value="zwf"/>
    <property type="match status" value="1"/>
</dbReference>
<dbReference type="Pfam" id="PF00479">
    <property type="entry name" value="G6PD_N"/>
    <property type="match status" value="1"/>
</dbReference>
<dbReference type="PATRIC" id="fig|1618552.3.peg.579"/>
<feature type="domain" description="Glucose-6-phosphate dehydrogenase NAD-binding" evidence="7">
    <location>
        <begin position="7"/>
        <end position="193"/>
    </location>
</feature>
<feature type="binding site" evidence="6">
    <location>
        <position position="241"/>
    </location>
    <ligand>
        <name>substrate</name>
    </ligand>
</feature>
<feature type="binding site" evidence="6">
    <location>
        <position position="188"/>
    </location>
    <ligand>
        <name>substrate</name>
    </ligand>
</feature>
<evidence type="ECO:0000259" key="8">
    <source>
        <dbReference type="Pfam" id="PF02781"/>
    </source>
</evidence>
<evidence type="ECO:0000256" key="3">
    <source>
        <dbReference type="ARBA" id="ARBA00022857"/>
    </source>
</evidence>
<feature type="binding site" evidence="6">
    <location>
        <position position="184"/>
    </location>
    <ligand>
        <name>substrate</name>
    </ligand>
</feature>
<evidence type="ECO:0000256" key="4">
    <source>
        <dbReference type="ARBA" id="ARBA00023002"/>
    </source>
</evidence>
<dbReference type="HAMAP" id="MF_00966">
    <property type="entry name" value="G6PD"/>
    <property type="match status" value="1"/>
</dbReference>
<name>A0A0G0PP34_9BACT</name>
<feature type="binding site" evidence="6">
    <location>
        <position position="331"/>
    </location>
    <ligand>
        <name>substrate</name>
    </ligand>
</feature>
<dbReference type="GO" id="GO:0009051">
    <property type="term" value="P:pentose-phosphate shunt, oxidative branch"/>
    <property type="evidence" value="ECO:0007669"/>
    <property type="project" value="TreeGrafter"/>
</dbReference>
<keyword evidence="5 6" id="KW-0119">Carbohydrate metabolism</keyword>
<evidence type="ECO:0000313" key="9">
    <source>
        <dbReference type="EMBL" id="KKR29939.1"/>
    </source>
</evidence>